<dbReference type="Pfam" id="PF13462">
    <property type="entry name" value="Thioredoxin_4"/>
    <property type="match status" value="1"/>
</dbReference>
<dbReference type="EMBL" id="VINQ01000010">
    <property type="protein sequence ID" value="KAA0913278.1"/>
    <property type="molecule type" value="Genomic_DNA"/>
</dbReference>
<dbReference type="SUPFAM" id="SSF52833">
    <property type="entry name" value="Thioredoxin-like"/>
    <property type="match status" value="1"/>
</dbReference>
<gene>
    <name evidence="3" type="ORF">FLO80_13410</name>
</gene>
<dbReference type="RefSeq" id="WP_111368718.1">
    <property type="nucleotide sequence ID" value="NZ_JASHJG010000049.1"/>
</dbReference>
<accession>A0A5A9Z800</accession>
<dbReference type="CDD" id="cd02972">
    <property type="entry name" value="DsbA_family"/>
    <property type="match status" value="1"/>
</dbReference>
<feature type="signal peptide" evidence="1">
    <location>
        <begin position="1"/>
        <end position="21"/>
    </location>
</feature>
<evidence type="ECO:0000256" key="1">
    <source>
        <dbReference type="SAM" id="SignalP"/>
    </source>
</evidence>
<organism evidence="3 4">
    <name type="scientific">Aquicoccus porphyridii</name>
    <dbReference type="NCBI Taxonomy" id="1852029"/>
    <lineage>
        <taxon>Bacteria</taxon>
        <taxon>Pseudomonadati</taxon>
        <taxon>Pseudomonadota</taxon>
        <taxon>Alphaproteobacteria</taxon>
        <taxon>Rhodobacterales</taxon>
        <taxon>Paracoccaceae</taxon>
        <taxon>Aquicoccus</taxon>
    </lineage>
</organism>
<dbReference type="InterPro" id="IPR036249">
    <property type="entry name" value="Thioredoxin-like_sf"/>
</dbReference>
<dbReference type="InterPro" id="IPR012336">
    <property type="entry name" value="Thioredoxin-like_fold"/>
</dbReference>
<keyword evidence="4" id="KW-1185">Reference proteome</keyword>
<sequence length="202" mass="22729">MIRILALTLAAILAWQTPAIAQTAEEDAAVIEMTMGPEDAAVTLIEYASFTCPHCASFHQNQFKEIKADYIDTGKIRFVYRDVYFDRIGLWASMLARCEESRFFGVTGLLYEKQKEWLNSNDPVQVAGNLRRLGKVAGLDEDRIEACLSDADKATVLVNWFEENRKADDINSTPSLVINGTKYSNMAYSEIKTILDEELGEE</sequence>
<dbReference type="AlphaFoldDB" id="A0A5A9Z800"/>
<comment type="caution">
    <text evidence="3">The sequence shown here is derived from an EMBL/GenBank/DDBJ whole genome shotgun (WGS) entry which is preliminary data.</text>
</comment>
<feature type="domain" description="Thioredoxin-like fold" evidence="2">
    <location>
        <begin position="32"/>
        <end position="197"/>
    </location>
</feature>
<protein>
    <submittedName>
        <fullName evidence="3">DsbA family protein</fullName>
    </submittedName>
</protein>
<keyword evidence="1" id="KW-0732">Signal</keyword>
<evidence type="ECO:0000313" key="4">
    <source>
        <dbReference type="Proteomes" id="UP000325291"/>
    </source>
</evidence>
<name>A0A5A9Z800_9RHOB</name>
<dbReference type="Proteomes" id="UP000325291">
    <property type="component" value="Unassembled WGS sequence"/>
</dbReference>
<evidence type="ECO:0000259" key="2">
    <source>
        <dbReference type="Pfam" id="PF13462"/>
    </source>
</evidence>
<feature type="chain" id="PRO_5023021879" evidence="1">
    <location>
        <begin position="22"/>
        <end position="202"/>
    </location>
</feature>
<reference evidence="3 4" key="1">
    <citation type="submission" date="2019-07" db="EMBL/GenBank/DDBJ databases">
        <title>Aquicoccus porphyridii gen. nov., sp. nov., isolated from a small marine red alga, Porphyridium marinum.</title>
        <authorList>
            <person name="Liu L."/>
        </authorList>
    </citation>
    <scope>NUCLEOTIDE SEQUENCE [LARGE SCALE GENOMIC DNA]</scope>
    <source>
        <strain evidence="3 4">L1 8-17</strain>
    </source>
</reference>
<proteinExistence type="predicted"/>
<dbReference type="Gene3D" id="3.40.30.10">
    <property type="entry name" value="Glutaredoxin"/>
    <property type="match status" value="1"/>
</dbReference>
<evidence type="ECO:0000313" key="3">
    <source>
        <dbReference type="EMBL" id="KAA0913278.1"/>
    </source>
</evidence>